<feature type="region of interest" description="Disordered" evidence="1">
    <location>
        <begin position="84"/>
        <end position="104"/>
    </location>
</feature>
<comment type="caution">
    <text evidence="2">The sequence shown here is derived from an EMBL/GenBank/DDBJ whole genome shotgun (WGS) entry which is preliminary data.</text>
</comment>
<dbReference type="AlphaFoldDB" id="A0A392Q6W9"/>
<evidence type="ECO:0000256" key="1">
    <source>
        <dbReference type="SAM" id="MobiDB-lite"/>
    </source>
</evidence>
<proteinExistence type="predicted"/>
<dbReference type="Proteomes" id="UP000265520">
    <property type="component" value="Unassembled WGS sequence"/>
</dbReference>
<keyword evidence="3" id="KW-1185">Reference proteome</keyword>
<reference evidence="2 3" key="1">
    <citation type="journal article" date="2018" name="Front. Plant Sci.">
        <title>Red Clover (Trifolium pratense) and Zigzag Clover (T. medium) - A Picture of Genomic Similarities and Differences.</title>
        <authorList>
            <person name="Dluhosova J."/>
            <person name="Istvanek J."/>
            <person name="Nedelnik J."/>
            <person name="Repkova J."/>
        </authorList>
    </citation>
    <scope>NUCLEOTIDE SEQUENCE [LARGE SCALE GENOMIC DNA]</scope>
    <source>
        <strain evidence="3">cv. 10/8</strain>
        <tissue evidence="2">Leaf</tissue>
    </source>
</reference>
<evidence type="ECO:0000313" key="3">
    <source>
        <dbReference type="Proteomes" id="UP000265520"/>
    </source>
</evidence>
<dbReference type="EMBL" id="LXQA010115891">
    <property type="protein sequence ID" value="MCI19652.1"/>
    <property type="molecule type" value="Genomic_DNA"/>
</dbReference>
<name>A0A392Q6W9_9FABA</name>
<organism evidence="2 3">
    <name type="scientific">Trifolium medium</name>
    <dbReference type="NCBI Taxonomy" id="97028"/>
    <lineage>
        <taxon>Eukaryota</taxon>
        <taxon>Viridiplantae</taxon>
        <taxon>Streptophyta</taxon>
        <taxon>Embryophyta</taxon>
        <taxon>Tracheophyta</taxon>
        <taxon>Spermatophyta</taxon>
        <taxon>Magnoliopsida</taxon>
        <taxon>eudicotyledons</taxon>
        <taxon>Gunneridae</taxon>
        <taxon>Pentapetalae</taxon>
        <taxon>rosids</taxon>
        <taxon>fabids</taxon>
        <taxon>Fabales</taxon>
        <taxon>Fabaceae</taxon>
        <taxon>Papilionoideae</taxon>
        <taxon>50 kb inversion clade</taxon>
        <taxon>NPAAA clade</taxon>
        <taxon>Hologalegina</taxon>
        <taxon>IRL clade</taxon>
        <taxon>Trifolieae</taxon>
        <taxon>Trifolium</taxon>
    </lineage>
</organism>
<evidence type="ECO:0000313" key="2">
    <source>
        <dbReference type="EMBL" id="MCI19652.1"/>
    </source>
</evidence>
<accession>A0A392Q6W9</accession>
<sequence>MIRVFVVHLCFAQSQNGENDELNGAEVEDDEPNIVIDERNRGKEEDELHNRRTAEVALKQRPSRMTNEAGAARIGRTQVAIEAGETPGSQCGGDGEGAEYANRV</sequence>
<protein>
    <submittedName>
        <fullName evidence="2">Uncharacterized protein</fullName>
    </submittedName>
</protein>